<dbReference type="Proteomes" id="UP001596413">
    <property type="component" value="Unassembled WGS sequence"/>
</dbReference>
<evidence type="ECO:0000313" key="3">
    <source>
        <dbReference type="EMBL" id="MFC7220797.1"/>
    </source>
</evidence>
<comment type="caution">
    <text evidence="3">The sequence shown here is derived from an EMBL/GenBank/DDBJ whole genome shotgun (WGS) entry which is preliminary data.</text>
</comment>
<sequence length="200" mass="21164">MSVESPGQDEHWLSHLRGRFKAWRGGRPFWAGVFTIMGAIPIGYVPYHNFQLGNMTVRMATTAGAGALIIGVLLLTLGLTMWFHSIVRVFAGVAAIVLALVSLPVSNFGGLVVGFLFAMVGGALSISWAPGVPDAGQSAPQVEGPYDEHHDDGYVSGEQLLGEYTEPTEAPEAQDEPHDEPGRSSATISVTKAPGGSQYA</sequence>
<dbReference type="RefSeq" id="WP_386417729.1">
    <property type="nucleotide sequence ID" value="NZ_JBHSZO010000042.1"/>
</dbReference>
<feature type="transmembrane region" description="Helical" evidence="2">
    <location>
        <begin position="59"/>
        <end position="79"/>
    </location>
</feature>
<keyword evidence="2" id="KW-0812">Transmembrane</keyword>
<feature type="transmembrane region" description="Helical" evidence="2">
    <location>
        <begin position="29"/>
        <end position="47"/>
    </location>
</feature>
<keyword evidence="2" id="KW-0472">Membrane</keyword>
<accession>A0ABW2GPF0</accession>
<feature type="region of interest" description="Disordered" evidence="1">
    <location>
        <begin position="136"/>
        <end position="200"/>
    </location>
</feature>
<evidence type="ECO:0000256" key="1">
    <source>
        <dbReference type="SAM" id="MobiDB-lite"/>
    </source>
</evidence>
<proteinExistence type="predicted"/>
<keyword evidence="4" id="KW-1185">Reference proteome</keyword>
<dbReference type="InterPro" id="IPR046096">
    <property type="entry name" value="DUF6114"/>
</dbReference>
<dbReference type="Pfam" id="PF19609">
    <property type="entry name" value="DUF6114"/>
    <property type="match status" value="1"/>
</dbReference>
<organism evidence="3 4">
    <name type="scientific">Streptomyces polyrhachis</name>
    <dbReference type="NCBI Taxonomy" id="1282885"/>
    <lineage>
        <taxon>Bacteria</taxon>
        <taxon>Bacillati</taxon>
        <taxon>Actinomycetota</taxon>
        <taxon>Actinomycetes</taxon>
        <taxon>Kitasatosporales</taxon>
        <taxon>Streptomycetaceae</taxon>
        <taxon>Streptomyces</taxon>
    </lineage>
</organism>
<gene>
    <name evidence="3" type="ORF">ACFQLX_21940</name>
</gene>
<dbReference type="EMBL" id="JBHSZO010000042">
    <property type="protein sequence ID" value="MFC7220797.1"/>
    <property type="molecule type" value="Genomic_DNA"/>
</dbReference>
<evidence type="ECO:0000313" key="4">
    <source>
        <dbReference type="Proteomes" id="UP001596413"/>
    </source>
</evidence>
<protein>
    <submittedName>
        <fullName evidence="3">DUF6114 domain-containing protein</fullName>
    </submittedName>
</protein>
<name>A0ABW2GPF0_9ACTN</name>
<evidence type="ECO:0000256" key="2">
    <source>
        <dbReference type="SAM" id="Phobius"/>
    </source>
</evidence>
<keyword evidence="2" id="KW-1133">Transmembrane helix</keyword>
<reference evidence="4" key="1">
    <citation type="journal article" date="2019" name="Int. J. Syst. Evol. Microbiol.">
        <title>The Global Catalogue of Microorganisms (GCM) 10K type strain sequencing project: providing services to taxonomists for standard genome sequencing and annotation.</title>
        <authorList>
            <consortium name="The Broad Institute Genomics Platform"/>
            <consortium name="The Broad Institute Genome Sequencing Center for Infectious Disease"/>
            <person name="Wu L."/>
            <person name="Ma J."/>
        </authorList>
    </citation>
    <scope>NUCLEOTIDE SEQUENCE [LARGE SCALE GENOMIC DNA]</scope>
    <source>
        <strain evidence="4">CGMCC 1.13681</strain>
    </source>
</reference>